<sequence>MQISSRFTIATHMLIILALEGKKQKLTSDILAGSVGVNPVIIRKTLSQLKNAGLISVARGTGGADIIKNLEDISLFDIYCAVECLGKSGQLFSFHDKPNPECPIGKNIHNVLDNRLEAIQKAMEAELAQTSLAEVVAATEKEMAKDSIS</sequence>
<dbReference type="GO" id="GO:0003700">
    <property type="term" value="F:DNA-binding transcription factor activity"/>
    <property type="evidence" value="ECO:0007669"/>
    <property type="project" value="TreeGrafter"/>
</dbReference>
<dbReference type="Proteomes" id="UP000321868">
    <property type="component" value="Unassembled WGS sequence"/>
</dbReference>
<dbReference type="RefSeq" id="WP_015605201.1">
    <property type="nucleotide sequence ID" value="NZ_BJYQ01000129.1"/>
</dbReference>
<dbReference type="GO" id="GO:0005829">
    <property type="term" value="C:cytosol"/>
    <property type="evidence" value="ECO:0007669"/>
    <property type="project" value="TreeGrafter"/>
</dbReference>
<dbReference type="SUPFAM" id="SSF46785">
    <property type="entry name" value="Winged helix' DNA-binding domain"/>
    <property type="match status" value="1"/>
</dbReference>
<dbReference type="InterPro" id="IPR036390">
    <property type="entry name" value="WH_DNA-bd_sf"/>
</dbReference>
<dbReference type="InterPro" id="IPR036388">
    <property type="entry name" value="WH-like_DNA-bd_sf"/>
</dbReference>
<dbReference type="PANTHER" id="PTHR33221:SF15">
    <property type="entry name" value="HTH-TYPE TRANSCRIPTIONAL REGULATOR YWGB-RELATED"/>
    <property type="match status" value="1"/>
</dbReference>
<dbReference type="Pfam" id="PF02082">
    <property type="entry name" value="Rrf2"/>
    <property type="match status" value="1"/>
</dbReference>
<name>A0A512AEB9_STRCR</name>
<dbReference type="EMBL" id="BJYQ01000129">
    <property type="protein sequence ID" value="GEN98037.1"/>
    <property type="molecule type" value="Genomic_DNA"/>
</dbReference>
<evidence type="ECO:0000313" key="2">
    <source>
        <dbReference type="Proteomes" id="UP000321868"/>
    </source>
</evidence>
<dbReference type="OrthoDB" id="213028at2"/>
<protein>
    <submittedName>
        <fullName evidence="1">Rrf2 family transcriptional regulator</fullName>
    </submittedName>
</protein>
<gene>
    <name evidence="1" type="ORF">SOL01_19110</name>
</gene>
<dbReference type="PROSITE" id="PS51197">
    <property type="entry name" value="HTH_RRF2_2"/>
    <property type="match status" value="1"/>
</dbReference>
<dbReference type="FunFam" id="1.10.10.10:FF:000138">
    <property type="entry name" value="Rrf2 family transcriptional regulator"/>
    <property type="match status" value="1"/>
</dbReference>
<accession>A0A512AEB9</accession>
<dbReference type="AlphaFoldDB" id="A0A512AEB9"/>
<proteinExistence type="predicted"/>
<reference evidence="1 2" key="1">
    <citation type="submission" date="2019-07" db="EMBL/GenBank/DDBJ databases">
        <title>Whole genome shotgun sequence of Streptococcus oligofermentans NBRC 106105.</title>
        <authorList>
            <person name="Hosoyama A."/>
            <person name="Uohara A."/>
            <person name="Ohji S."/>
            <person name="Ichikawa N."/>
        </authorList>
    </citation>
    <scope>NUCLEOTIDE SEQUENCE [LARGE SCALE GENOMIC DNA]</scope>
    <source>
        <strain evidence="1 2">NBRC 106105</strain>
    </source>
</reference>
<evidence type="ECO:0000313" key="1">
    <source>
        <dbReference type="EMBL" id="GEN98037.1"/>
    </source>
</evidence>
<comment type="caution">
    <text evidence="1">The sequence shown here is derived from an EMBL/GenBank/DDBJ whole genome shotgun (WGS) entry which is preliminary data.</text>
</comment>
<dbReference type="PANTHER" id="PTHR33221">
    <property type="entry name" value="WINGED HELIX-TURN-HELIX TRANSCRIPTIONAL REGULATOR, RRF2 FAMILY"/>
    <property type="match status" value="1"/>
</dbReference>
<organism evidence="1 2">
    <name type="scientific">Streptococcus cristatus</name>
    <dbReference type="NCBI Taxonomy" id="45634"/>
    <lineage>
        <taxon>Bacteria</taxon>
        <taxon>Bacillati</taxon>
        <taxon>Bacillota</taxon>
        <taxon>Bacilli</taxon>
        <taxon>Lactobacillales</taxon>
        <taxon>Streptococcaceae</taxon>
        <taxon>Streptococcus</taxon>
    </lineage>
</organism>
<dbReference type="InterPro" id="IPR000944">
    <property type="entry name" value="Tscrpt_reg_Rrf2"/>
</dbReference>
<dbReference type="Gene3D" id="1.10.10.10">
    <property type="entry name" value="Winged helix-like DNA-binding domain superfamily/Winged helix DNA-binding domain"/>
    <property type="match status" value="1"/>
</dbReference>